<dbReference type="InterPro" id="IPR013943">
    <property type="entry name" value="Pet127"/>
</dbReference>
<proteinExistence type="predicted"/>
<feature type="region of interest" description="Disordered" evidence="1">
    <location>
        <begin position="179"/>
        <end position="235"/>
    </location>
</feature>
<dbReference type="Pfam" id="PF08634">
    <property type="entry name" value="Pet127"/>
    <property type="match status" value="1"/>
</dbReference>
<gene>
    <name evidence="2" type="ORF">MFIFM68171_04305</name>
</gene>
<organism evidence="2 3">
    <name type="scientific">Madurella fahalii</name>
    <dbReference type="NCBI Taxonomy" id="1157608"/>
    <lineage>
        <taxon>Eukaryota</taxon>
        <taxon>Fungi</taxon>
        <taxon>Dikarya</taxon>
        <taxon>Ascomycota</taxon>
        <taxon>Pezizomycotina</taxon>
        <taxon>Sordariomycetes</taxon>
        <taxon>Sordariomycetidae</taxon>
        <taxon>Sordariales</taxon>
        <taxon>Sordariales incertae sedis</taxon>
        <taxon>Madurella</taxon>
    </lineage>
</organism>
<protein>
    <submittedName>
        <fullName evidence="2">Mitochondrial membrane protein Pet127</fullName>
    </submittedName>
</protein>
<feature type="compositionally biased region" description="Basic and acidic residues" evidence="1">
    <location>
        <begin position="107"/>
        <end position="122"/>
    </location>
</feature>
<feature type="compositionally biased region" description="Polar residues" evidence="1">
    <location>
        <begin position="223"/>
        <end position="235"/>
    </location>
</feature>
<dbReference type="RefSeq" id="XP_070915826.1">
    <property type="nucleotide sequence ID" value="XM_071059725.1"/>
</dbReference>
<feature type="compositionally biased region" description="Low complexity" evidence="1">
    <location>
        <begin position="179"/>
        <end position="208"/>
    </location>
</feature>
<evidence type="ECO:0000256" key="1">
    <source>
        <dbReference type="SAM" id="MobiDB-lite"/>
    </source>
</evidence>
<feature type="region of interest" description="Disordered" evidence="1">
    <location>
        <begin position="988"/>
        <end position="1019"/>
    </location>
</feature>
<feature type="region of interest" description="Disordered" evidence="1">
    <location>
        <begin position="1153"/>
        <end position="1175"/>
    </location>
</feature>
<feature type="compositionally biased region" description="Basic residues" evidence="1">
    <location>
        <begin position="63"/>
        <end position="81"/>
    </location>
</feature>
<dbReference type="GeneID" id="98175048"/>
<feature type="compositionally biased region" description="Basic and acidic residues" evidence="1">
    <location>
        <begin position="910"/>
        <end position="921"/>
    </location>
</feature>
<feature type="compositionally biased region" description="Acidic residues" evidence="1">
    <location>
        <begin position="1206"/>
        <end position="1216"/>
    </location>
</feature>
<dbReference type="PANTHER" id="PTHR31014">
    <property type="entry name" value="MITOCHONDRIAL TRANSLATION SYSTEM COMPONENT PET127-RELATED"/>
    <property type="match status" value="1"/>
</dbReference>
<feature type="compositionally biased region" description="Basic and acidic residues" evidence="1">
    <location>
        <begin position="1227"/>
        <end position="1257"/>
    </location>
</feature>
<dbReference type="PANTHER" id="PTHR31014:SF0">
    <property type="entry name" value="MITOCHONDRIAL TRANSLATION SYSTEM COMPONENT PET127-RELATED"/>
    <property type="match status" value="1"/>
</dbReference>
<feature type="region of interest" description="Disordered" evidence="1">
    <location>
        <begin position="1206"/>
        <end position="1257"/>
    </location>
</feature>
<feature type="region of interest" description="Disordered" evidence="1">
    <location>
        <begin position="50"/>
        <end position="161"/>
    </location>
</feature>
<keyword evidence="3" id="KW-1185">Reference proteome</keyword>
<feature type="compositionally biased region" description="Low complexity" evidence="1">
    <location>
        <begin position="133"/>
        <end position="146"/>
    </location>
</feature>
<name>A0ABQ0G8S3_9PEZI</name>
<feature type="region of interest" description="Disordered" evidence="1">
    <location>
        <begin position="250"/>
        <end position="352"/>
    </location>
</feature>
<evidence type="ECO:0000313" key="3">
    <source>
        <dbReference type="Proteomes" id="UP001628179"/>
    </source>
</evidence>
<dbReference type="Proteomes" id="UP001628179">
    <property type="component" value="Unassembled WGS sequence"/>
</dbReference>
<accession>A0ABQ0G8S3</accession>
<feature type="compositionally biased region" description="Acidic residues" evidence="1">
    <location>
        <begin position="764"/>
        <end position="790"/>
    </location>
</feature>
<feature type="region of interest" description="Disordered" evidence="1">
    <location>
        <begin position="760"/>
        <end position="790"/>
    </location>
</feature>
<comment type="caution">
    <text evidence="2">The sequence shown here is derived from an EMBL/GenBank/DDBJ whole genome shotgun (WGS) entry which is preliminary data.</text>
</comment>
<evidence type="ECO:0000313" key="2">
    <source>
        <dbReference type="EMBL" id="GAB1314095.1"/>
    </source>
</evidence>
<feature type="region of interest" description="Disordered" evidence="1">
    <location>
        <begin position="854"/>
        <end position="951"/>
    </location>
</feature>
<sequence length="1257" mass="140948">MLSLARQARSTLKSPFICLSCRVLLASSRTSAPTLPSSIARFCATRHCYSTKPKQQKSEKPKKTEKKKKPKKLEKSKKSARPQRLIKAAESLRQRDSQNEEPSQQGEELHEGEEPHQAKEVNQENGPPNGRDSQGSQRNRSQSSSGRNKRPQAKPSSSRIQLWRETLEVLKDLQAGQGAVTSAQLASAEAAQPSAPPDADSVASGAPSDTGQNQVERVARTTPALTSLKNQPSRQSKLLEGALAVLKRVLHQESQLPLEKTGKGKRESERIKKTPSTKVSLAVPEKAGRKPELTAEAVLATEDEKKKTSSLSKQTAAGDKPASKASKGKPTPGPNQRLRPSPRITGGKRKGRRAAFVVETVDSSKLQLTPVEKPQPPVPRLAYGLDRVLFNPGVYHIQDPRSRVFNFDPYLARIMPIEEFDFNALKQYVTSSKDSTLISTAAEQAKKYSGSTSSMTTTLAHFHYLLSAWRRINPSMMSRDFEVESHNYTRIMRAPAATFLHWKDGTYAIDADKEFDTASILSMLGKSMEKFLTLPKEDFEKYRRTKSDQLSDEERNGPESYHYTTLGDFMMRSQLDAFDPRIPGTGMFDLKTRAVISIRMEAQDFHKGMGYEIRKRFGQWESFEREYYDMIRSAFLKYSLQVRMGRMDGIFVAFHNTQRIFGFQYISLPEMDLSIHGQSDLTLGDREFKLSVHLLNKVLDRVTAKFPGKSLRLHFETREGETPFMYVFAKPVTPAEIEEVQGAGRAAVEEFEQRMMGITREAEPELDEEESGEDTVEEAAEEGEGEEETSLDVWEDVMHKVEHALENEEHGVMSVREAIEYALKESGLLESASDEETERCIDAFLEALTSNVRSATPVDPASVEPAENQLADEEGASGASWTEDAASGTGSSPNEADEQQGVQLPVADGVPDKEPTLKDLILRLASQLRDMPSEQRTSASQPEVKAEEDAPADMQRLGKVVKILSELIVQPRKPDDAAKWEGNGVIERGSLSAEDGKAEEVSEPLASEQTEMETEGEPAEDVELYGLLLTVRNKVNGKYVQRPEKLTRKHRWVVEYAMEDIQPSRARTLYSMLLNRRKKLLDQNRAADDKWSKSFRQKLERFSQKGRAFRTREIERAKPLPVFVYGSEEPYTWESVFEHGKDDGTRPYVVWQPGEANGTDSWGLSKPKAAGTETLPRQLDIDDDYDEDFDGGLAEGAEETIEELEITEEDEHEGDYDQCRQVGEAVEETKVDQGEKADHETQRNEKSNDENKELEGP</sequence>
<feature type="compositionally biased region" description="Basic and acidic residues" evidence="1">
    <location>
        <begin position="260"/>
        <end position="272"/>
    </location>
</feature>
<feature type="compositionally biased region" description="Acidic residues" evidence="1">
    <location>
        <begin position="1010"/>
        <end position="1019"/>
    </location>
</feature>
<dbReference type="EMBL" id="BAAFSV010000002">
    <property type="protein sequence ID" value="GAB1314095.1"/>
    <property type="molecule type" value="Genomic_DNA"/>
</dbReference>
<reference evidence="2 3" key="1">
    <citation type="submission" date="2024-09" db="EMBL/GenBank/DDBJ databases">
        <title>Itraconazole resistance in Madurella fahalii resulting from another homologue of gene encoding cytochrome P450 14-alpha sterol demethylase (CYP51).</title>
        <authorList>
            <person name="Yoshioka I."/>
            <person name="Fahal A.H."/>
            <person name="Kaneko S."/>
            <person name="Yaguchi T."/>
        </authorList>
    </citation>
    <scope>NUCLEOTIDE SEQUENCE [LARGE SCALE GENOMIC DNA]</scope>
    <source>
        <strain evidence="2 3">IFM 68171</strain>
    </source>
</reference>